<evidence type="ECO:0000256" key="1">
    <source>
        <dbReference type="ARBA" id="ARBA00005254"/>
    </source>
</evidence>
<dbReference type="InterPro" id="IPR051683">
    <property type="entry name" value="Enoyl-CoA_Hydratase/Isomerase"/>
</dbReference>
<dbReference type="Proteomes" id="UP000283644">
    <property type="component" value="Unassembled WGS sequence"/>
</dbReference>
<keyword evidence="3" id="KW-1185">Reference proteome</keyword>
<sequence>MSENILDRIAYDLVDGVARIELARSGAHNSLDQQMGEALHVAADRAAKSAAAGDARVVVVSAQGRVFSVGGDLGEFAAADDRGAQVGAAADQLHAALAILRSLDVPVVSVVSGTAAGGGLGFALAGDIVIAAAEAKLVMAYTASGLTPDCGITSVVPSRVSWPRAMDLALTNRLITGAEAADWGLVSRAVPAAELAATVEAVVSSLRAGPADALAATKRLMAESRDRTFADQLDHEAASISRAIGEPDGVEGVDAFLAKRKPVYG</sequence>
<evidence type="ECO:0000313" key="2">
    <source>
        <dbReference type="EMBL" id="RHW26320.1"/>
    </source>
</evidence>
<name>A0A417Y0Y5_9ACTN</name>
<dbReference type="GO" id="GO:0003824">
    <property type="term" value="F:catalytic activity"/>
    <property type="evidence" value="ECO:0007669"/>
    <property type="project" value="UniProtKB-ARBA"/>
</dbReference>
<reference evidence="2 3" key="1">
    <citation type="submission" date="2018-09" db="EMBL/GenBank/DDBJ databases">
        <title>Genome sequencing of Nocardioides immobilis CCTCC AB 2017083 for comparison to Nocardioides silvaticus.</title>
        <authorList>
            <person name="Li C."/>
            <person name="Wang G."/>
        </authorList>
    </citation>
    <scope>NUCLEOTIDE SEQUENCE [LARGE SCALE GENOMIC DNA]</scope>
    <source>
        <strain evidence="2 3">CCTCC AB 2017083</strain>
    </source>
</reference>
<dbReference type="PANTHER" id="PTHR42964">
    <property type="entry name" value="ENOYL-COA HYDRATASE"/>
    <property type="match status" value="1"/>
</dbReference>
<dbReference type="OrthoDB" id="3473569at2"/>
<accession>A0A417Y0Y5</accession>
<dbReference type="PANTHER" id="PTHR42964:SF1">
    <property type="entry name" value="POLYKETIDE BIOSYNTHESIS ENOYL-COA HYDRATASE PKSH-RELATED"/>
    <property type="match status" value="1"/>
</dbReference>
<dbReference type="Gene3D" id="3.90.226.10">
    <property type="entry name" value="2-enoyl-CoA Hydratase, Chain A, domain 1"/>
    <property type="match status" value="1"/>
</dbReference>
<gene>
    <name evidence="2" type="ORF">D0Z08_15315</name>
</gene>
<dbReference type="SUPFAM" id="SSF52096">
    <property type="entry name" value="ClpP/crotonase"/>
    <property type="match status" value="1"/>
</dbReference>
<proteinExistence type="inferred from homology"/>
<dbReference type="Pfam" id="PF00378">
    <property type="entry name" value="ECH_1"/>
    <property type="match status" value="1"/>
</dbReference>
<protein>
    <submittedName>
        <fullName evidence="2">Enoyl-CoA hydratase</fullName>
    </submittedName>
</protein>
<dbReference type="RefSeq" id="WP_118926106.1">
    <property type="nucleotide sequence ID" value="NZ_QXGH01000018.1"/>
</dbReference>
<comment type="caution">
    <text evidence="2">The sequence shown here is derived from an EMBL/GenBank/DDBJ whole genome shotgun (WGS) entry which is preliminary data.</text>
</comment>
<comment type="similarity">
    <text evidence="1">Belongs to the enoyl-CoA hydratase/isomerase family.</text>
</comment>
<evidence type="ECO:0000313" key="3">
    <source>
        <dbReference type="Proteomes" id="UP000283644"/>
    </source>
</evidence>
<dbReference type="InterPro" id="IPR029045">
    <property type="entry name" value="ClpP/crotonase-like_dom_sf"/>
</dbReference>
<dbReference type="AlphaFoldDB" id="A0A417Y0Y5"/>
<organism evidence="2 3">
    <name type="scientific">Nocardioides immobilis</name>
    <dbReference type="NCBI Taxonomy" id="2049295"/>
    <lineage>
        <taxon>Bacteria</taxon>
        <taxon>Bacillati</taxon>
        <taxon>Actinomycetota</taxon>
        <taxon>Actinomycetes</taxon>
        <taxon>Propionibacteriales</taxon>
        <taxon>Nocardioidaceae</taxon>
        <taxon>Nocardioides</taxon>
    </lineage>
</organism>
<dbReference type="EMBL" id="QXGH01000018">
    <property type="protein sequence ID" value="RHW26320.1"/>
    <property type="molecule type" value="Genomic_DNA"/>
</dbReference>
<dbReference type="InterPro" id="IPR001753">
    <property type="entry name" value="Enoyl-CoA_hydra/iso"/>
</dbReference>
<dbReference type="CDD" id="cd06558">
    <property type="entry name" value="crotonase-like"/>
    <property type="match status" value="1"/>
</dbReference>